<dbReference type="Pfam" id="PF13373">
    <property type="entry name" value="Dsc3_C"/>
    <property type="match status" value="1"/>
</dbReference>
<feature type="compositionally biased region" description="Low complexity" evidence="1">
    <location>
        <begin position="134"/>
        <end position="146"/>
    </location>
</feature>
<evidence type="ECO:0000256" key="1">
    <source>
        <dbReference type="SAM" id="MobiDB-lite"/>
    </source>
</evidence>
<dbReference type="EMBL" id="CAJVRM010000032">
    <property type="protein sequence ID" value="CAG8972002.1"/>
    <property type="molecule type" value="Genomic_DNA"/>
</dbReference>
<dbReference type="OrthoDB" id="2556122at2759"/>
<feature type="transmembrane region" description="Helical" evidence="2">
    <location>
        <begin position="260"/>
        <end position="278"/>
    </location>
</feature>
<protein>
    <recommendedName>
        <fullName evidence="3">Ubiquitin-like domain-containing protein</fullName>
    </recommendedName>
</protein>
<dbReference type="InterPro" id="IPR029071">
    <property type="entry name" value="Ubiquitin-like_domsf"/>
</dbReference>
<evidence type="ECO:0000313" key="4">
    <source>
        <dbReference type="EMBL" id="CAG8972002.1"/>
    </source>
</evidence>
<dbReference type="PROSITE" id="PS50053">
    <property type="entry name" value="UBIQUITIN_2"/>
    <property type="match status" value="1"/>
</dbReference>
<evidence type="ECO:0000313" key="5">
    <source>
        <dbReference type="Proteomes" id="UP000701801"/>
    </source>
</evidence>
<dbReference type="InterPro" id="IPR000626">
    <property type="entry name" value="Ubiquitin-like_dom"/>
</dbReference>
<sequence length="279" mass="30235">MSSILRLTVRFTTSTPDLLVDILAPEETSIIALKHLVRSRLEPPTSNYRFRFIHSGKLLKDDDILSEVIKIPAPPSRLPDPKGKGKAVEPPPNRVYINCSIGDVLTFEELSAEAIAAKNPVKKERKGEKGSSKGGSPTRPTVTTTPAVRGFDRLLSGGFTPAEVNQLRLQFLSIQSSIHTPDTMPSPTTLRRMEDAWIDDNAGTTGAGAGGGAFDFGNDDLGGGGLDDLLWGCVMGFLWPLGCVGWTIQQEGIWSPRRKLAVVVGFMFSLTFGMLRVIS</sequence>
<dbReference type="InterPro" id="IPR019413">
    <property type="entry name" value="Dsc3_ub-like_dom"/>
</dbReference>
<dbReference type="AlphaFoldDB" id="A0A9N9Q238"/>
<dbReference type="GO" id="GO:0044695">
    <property type="term" value="C:Dsc E3 ubiquitin ligase complex"/>
    <property type="evidence" value="ECO:0007669"/>
    <property type="project" value="InterPro"/>
</dbReference>
<reference evidence="4" key="1">
    <citation type="submission" date="2021-07" db="EMBL/GenBank/DDBJ databases">
        <authorList>
            <person name="Durling M."/>
        </authorList>
    </citation>
    <scope>NUCLEOTIDE SEQUENCE</scope>
</reference>
<dbReference type="InterPro" id="IPR045226">
    <property type="entry name" value="Dsc3"/>
</dbReference>
<dbReference type="PANTHER" id="PTHR28049:SF1">
    <property type="entry name" value="DSC E3 UBIQUITIN LIGASE COMPLEX SUBUNIT 3"/>
    <property type="match status" value="1"/>
</dbReference>
<accession>A0A9N9Q238</accession>
<dbReference type="Proteomes" id="UP000701801">
    <property type="component" value="Unassembled WGS sequence"/>
</dbReference>
<proteinExistence type="predicted"/>
<evidence type="ECO:0000259" key="3">
    <source>
        <dbReference type="PROSITE" id="PS50053"/>
    </source>
</evidence>
<dbReference type="Pfam" id="PF10302">
    <property type="entry name" value="Dsc3_N"/>
    <property type="match status" value="1"/>
</dbReference>
<dbReference type="InterPro" id="IPR025390">
    <property type="entry name" value="Dsc3_C"/>
</dbReference>
<comment type="caution">
    <text evidence="4">The sequence shown here is derived from an EMBL/GenBank/DDBJ whole genome shotgun (WGS) entry which is preliminary data.</text>
</comment>
<name>A0A9N9Q238_9HELO</name>
<feature type="domain" description="Ubiquitin-like" evidence="3">
    <location>
        <begin position="5"/>
        <end position="67"/>
    </location>
</feature>
<dbReference type="CDD" id="cd17039">
    <property type="entry name" value="Ubl_ubiquitin_like"/>
    <property type="match status" value="1"/>
</dbReference>
<keyword evidence="2" id="KW-1133">Transmembrane helix</keyword>
<keyword evidence="2" id="KW-0472">Membrane</keyword>
<feature type="region of interest" description="Disordered" evidence="1">
    <location>
        <begin position="120"/>
        <end position="146"/>
    </location>
</feature>
<keyword evidence="5" id="KW-1185">Reference proteome</keyword>
<dbReference type="GO" id="GO:0005783">
    <property type="term" value="C:endoplasmic reticulum"/>
    <property type="evidence" value="ECO:0007669"/>
    <property type="project" value="TreeGrafter"/>
</dbReference>
<feature type="transmembrane region" description="Helical" evidence="2">
    <location>
        <begin position="229"/>
        <end position="248"/>
    </location>
</feature>
<gene>
    <name evidence="4" type="ORF">HYALB_00008287</name>
</gene>
<evidence type="ECO:0000256" key="2">
    <source>
        <dbReference type="SAM" id="Phobius"/>
    </source>
</evidence>
<dbReference type="Gene3D" id="3.10.20.90">
    <property type="entry name" value="Phosphatidylinositol 3-kinase Catalytic Subunit, Chain A, domain 1"/>
    <property type="match status" value="1"/>
</dbReference>
<dbReference type="SUPFAM" id="SSF54236">
    <property type="entry name" value="Ubiquitin-like"/>
    <property type="match status" value="1"/>
</dbReference>
<dbReference type="PANTHER" id="PTHR28049">
    <property type="entry name" value="TRANSMEMBRANE PROTEIN YOR223W"/>
    <property type="match status" value="1"/>
</dbReference>
<organism evidence="4 5">
    <name type="scientific">Hymenoscyphus albidus</name>
    <dbReference type="NCBI Taxonomy" id="595503"/>
    <lineage>
        <taxon>Eukaryota</taxon>
        <taxon>Fungi</taxon>
        <taxon>Dikarya</taxon>
        <taxon>Ascomycota</taxon>
        <taxon>Pezizomycotina</taxon>
        <taxon>Leotiomycetes</taxon>
        <taxon>Helotiales</taxon>
        <taxon>Helotiaceae</taxon>
        <taxon>Hymenoscyphus</taxon>
    </lineage>
</organism>
<keyword evidence="2" id="KW-0812">Transmembrane</keyword>
<feature type="compositionally biased region" description="Basic and acidic residues" evidence="1">
    <location>
        <begin position="121"/>
        <end position="131"/>
    </location>
</feature>